<evidence type="ECO:0000313" key="1">
    <source>
        <dbReference type="EMBL" id="EAC3883675.1"/>
    </source>
</evidence>
<evidence type="ECO:0000313" key="2">
    <source>
        <dbReference type="Proteomes" id="UP000356407"/>
    </source>
</evidence>
<dbReference type="Pfam" id="PF08230">
    <property type="entry name" value="CW_7"/>
    <property type="match status" value="1"/>
</dbReference>
<dbReference type="Gene3D" id="3.90.1720.10">
    <property type="entry name" value="endopeptidase domain like (from Nostoc punctiforme)"/>
    <property type="match status" value="1"/>
</dbReference>
<dbReference type="AlphaFoldDB" id="A0AA86XZY4"/>
<dbReference type="EMBL" id="AAAICE010000077">
    <property type="protein sequence ID" value="EAC3883675.1"/>
    <property type="molecule type" value="Genomic_DNA"/>
</dbReference>
<dbReference type="SUPFAM" id="SSF54001">
    <property type="entry name" value="Cysteine proteinases"/>
    <property type="match status" value="1"/>
</dbReference>
<gene>
    <name evidence="1" type="ORF">B4X68_16900</name>
</gene>
<accession>A0AA86XZY4</accession>
<name>A0AA86XZY4_LISMN</name>
<comment type="caution">
    <text evidence="1">The sequence shown here is derived from an EMBL/GenBank/DDBJ whole genome shotgun (WGS) entry which is preliminary data.</text>
</comment>
<dbReference type="Proteomes" id="UP000356407">
    <property type="component" value="Unassembled WGS sequence"/>
</dbReference>
<reference evidence="1 2" key="1">
    <citation type="submission" date="2018-08" db="EMBL/GenBank/DDBJ databases">
        <authorList>
            <consortium name="GenomeTrakr: Next Generation Sequencing Network for Food Pathogen Tracability"/>
        </authorList>
    </citation>
    <scope>NUCLEOTIDE SEQUENCE [LARGE SCALE GENOMIC DNA]</scope>
    <source>
        <strain evidence="1 2">CFSAN060999</strain>
    </source>
</reference>
<sequence>MSVSANTVLNEARKLIGTVMGTTAHHNIVDLYNETKPLPVGYKAKYTDDWCDITVSVVGIKAGAADLIGRECGVQRHIDIFKSKGIWIEDGKIIPKAGDIVCFNWDDSTQPNDGWADHIGFVESVSNGVITTIEGNYGRQVKRRTMPVGWGYIRGYARPAYGTSASSGGTVGQKTIETIAKEVINGAWGNGDDRKKKLAAAGYSYDAVQAKVTELLKGSSSSQASTNPFANIVIDSNWDGDLNGYLQRYYGTTVDKVISGQIKGDWNAGMTGIQFGTGGSDLVAAIQKDLGLKVDRNMGPGTIGSMQAKAGTVVDQKITRPSALAKQIKKNLKTKGKPW</sequence>
<protein>
    <submittedName>
        <fullName evidence="1">CHAP domain-containing protein</fullName>
    </submittedName>
</protein>
<dbReference type="Pfam" id="PF05257">
    <property type="entry name" value="CHAP"/>
    <property type="match status" value="1"/>
</dbReference>
<proteinExistence type="predicted"/>
<dbReference type="SMART" id="SM01095">
    <property type="entry name" value="Cpl-7"/>
    <property type="match status" value="1"/>
</dbReference>
<organism evidence="1 2">
    <name type="scientific">Listeria monocytogenes</name>
    <dbReference type="NCBI Taxonomy" id="1639"/>
    <lineage>
        <taxon>Bacteria</taxon>
        <taxon>Bacillati</taxon>
        <taxon>Bacillota</taxon>
        <taxon>Bacilli</taxon>
        <taxon>Bacillales</taxon>
        <taxon>Listeriaceae</taxon>
        <taxon>Listeria</taxon>
    </lineage>
</organism>
<dbReference type="InterPro" id="IPR013168">
    <property type="entry name" value="Cpl_7_lyso_C"/>
</dbReference>
<dbReference type="InterPro" id="IPR007921">
    <property type="entry name" value="CHAP_dom"/>
</dbReference>
<dbReference type="InterPro" id="IPR038765">
    <property type="entry name" value="Papain-like_cys_pep_sf"/>
</dbReference>